<evidence type="ECO:0000256" key="5">
    <source>
        <dbReference type="SAM" id="Coils"/>
    </source>
</evidence>
<feature type="region of interest" description="Disordered" evidence="6">
    <location>
        <begin position="799"/>
        <end position="828"/>
    </location>
</feature>
<accession>A0A1R3ISW8</accession>
<dbReference type="CDD" id="cd12823">
    <property type="entry name" value="Mrs2_Mfm1p-like"/>
    <property type="match status" value="1"/>
</dbReference>
<dbReference type="EMBL" id="AWWV01009572">
    <property type="protein sequence ID" value="OMO85681.1"/>
    <property type="molecule type" value="Genomic_DNA"/>
</dbReference>
<proteinExistence type="inferred from homology"/>
<feature type="repeat" description="PPR" evidence="4">
    <location>
        <begin position="619"/>
        <end position="653"/>
    </location>
</feature>
<reference evidence="7 8" key="1">
    <citation type="submission" date="2013-09" db="EMBL/GenBank/DDBJ databases">
        <title>Corchorus capsularis genome sequencing.</title>
        <authorList>
            <person name="Alam M."/>
            <person name="Haque M.S."/>
            <person name="Islam M.S."/>
            <person name="Emdad E.M."/>
            <person name="Islam M.M."/>
            <person name="Ahmed B."/>
            <person name="Halim A."/>
            <person name="Hossen Q.M.M."/>
            <person name="Hossain M.Z."/>
            <person name="Ahmed R."/>
            <person name="Khan M.M."/>
            <person name="Islam R."/>
            <person name="Rashid M.M."/>
            <person name="Khan S.A."/>
            <person name="Rahman M.S."/>
            <person name="Alam M."/>
        </authorList>
    </citation>
    <scope>NUCLEOTIDE SEQUENCE [LARGE SCALE GENOMIC DNA]</scope>
    <source>
        <strain evidence="8">cv. CVL-1</strain>
        <tissue evidence="7">Whole seedling</tissue>
    </source>
</reference>
<evidence type="ECO:0008006" key="9">
    <source>
        <dbReference type="Google" id="ProtNLM"/>
    </source>
</evidence>
<feature type="region of interest" description="Disordered" evidence="6">
    <location>
        <begin position="309"/>
        <end position="344"/>
    </location>
</feature>
<keyword evidence="5" id="KW-0175">Coiled coil</keyword>
<evidence type="ECO:0000313" key="7">
    <source>
        <dbReference type="EMBL" id="OMO85681.1"/>
    </source>
</evidence>
<gene>
    <name evidence="7" type="ORF">CCACVL1_10056</name>
</gene>
<comment type="caution">
    <text evidence="7">The sequence shown here is derived from an EMBL/GenBank/DDBJ whole genome shotgun (WGS) entry which is preliminary data.</text>
</comment>
<dbReference type="PANTHER" id="PTHR47939:SF5">
    <property type="entry name" value="PENTACOTRIPEPTIDE-REPEAT REGION OF PRORP DOMAIN-CONTAINING PROTEIN"/>
    <property type="match status" value="1"/>
</dbReference>
<dbReference type="AlphaFoldDB" id="A0A1R3ISW8"/>
<evidence type="ECO:0000256" key="4">
    <source>
        <dbReference type="PROSITE-ProRule" id="PRU00708"/>
    </source>
</evidence>
<feature type="repeat" description="PPR" evidence="4">
    <location>
        <begin position="755"/>
        <end position="789"/>
    </location>
</feature>
<dbReference type="OrthoDB" id="185373at2759"/>
<feature type="compositionally biased region" description="Basic and acidic residues" evidence="6">
    <location>
        <begin position="312"/>
        <end position="328"/>
    </location>
</feature>
<evidence type="ECO:0000256" key="3">
    <source>
        <dbReference type="ARBA" id="ARBA00022737"/>
    </source>
</evidence>
<dbReference type="InterPro" id="IPR002885">
    <property type="entry name" value="PPR_rpt"/>
</dbReference>
<evidence type="ECO:0000256" key="2">
    <source>
        <dbReference type="ARBA" id="ARBA00007626"/>
    </source>
</evidence>
<dbReference type="Pfam" id="PF13812">
    <property type="entry name" value="PPR_3"/>
    <property type="match status" value="2"/>
</dbReference>
<feature type="repeat" description="PPR" evidence="4">
    <location>
        <begin position="654"/>
        <end position="688"/>
    </location>
</feature>
<dbReference type="NCBIfam" id="TIGR00756">
    <property type="entry name" value="PPR"/>
    <property type="match status" value="4"/>
</dbReference>
<dbReference type="Gramene" id="OMO85681">
    <property type="protein sequence ID" value="OMO85681"/>
    <property type="gene ID" value="CCACVL1_10056"/>
</dbReference>
<name>A0A1R3ISW8_COCAP</name>
<evidence type="ECO:0000256" key="6">
    <source>
        <dbReference type="SAM" id="MobiDB-lite"/>
    </source>
</evidence>
<dbReference type="GO" id="GO:0015095">
    <property type="term" value="F:magnesium ion transmembrane transporter activity"/>
    <property type="evidence" value="ECO:0007669"/>
    <property type="project" value="UniProtKB-ARBA"/>
</dbReference>
<protein>
    <recommendedName>
        <fullName evidence="9">Pentatricopeptide repeat-containing protein</fullName>
    </recommendedName>
</protein>
<dbReference type="PANTHER" id="PTHR47939">
    <property type="entry name" value="MEMBRANE-ASSOCIATED SALT-INDUCIBLE PROTEIN-LIKE"/>
    <property type="match status" value="1"/>
</dbReference>
<dbReference type="Gene3D" id="1.25.40.10">
    <property type="entry name" value="Tetratricopeptide repeat domain"/>
    <property type="match status" value="3"/>
</dbReference>
<dbReference type="PROSITE" id="PS51375">
    <property type="entry name" value="PPR"/>
    <property type="match status" value="4"/>
</dbReference>
<feature type="repeat" description="PPR" evidence="4">
    <location>
        <begin position="584"/>
        <end position="618"/>
    </location>
</feature>
<evidence type="ECO:0000313" key="8">
    <source>
        <dbReference type="Proteomes" id="UP000188268"/>
    </source>
</evidence>
<dbReference type="InterPro" id="IPR050667">
    <property type="entry name" value="PPR-containing_protein"/>
</dbReference>
<organism evidence="7 8">
    <name type="scientific">Corchorus capsularis</name>
    <name type="common">Jute</name>
    <dbReference type="NCBI Taxonomy" id="210143"/>
    <lineage>
        <taxon>Eukaryota</taxon>
        <taxon>Viridiplantae</taxon>
        <taxon>Streptophyta</taxon>
        <taxon>Embryophyta</taxon>
        <taxon>Tracheophyta</taxon>
        <taxon>Spermatophyta</taxon>
        <taxon>Magnoliopsida</taxon>
        <taxon>eudicotyledons</taxon>
        <taxon>Gunneridae</taxon>
        <taxon>Pentapetalae</taxon>
        <taxon>rosids</taxon>
        <taxon>malvids</taxon>
        <taxon>Malvales</taxon>
        <taxon>Malvaceae</taxon>
        <taxon>Grewioideae</taxon>
        <taxon>Apeibeae</taxon>
        <taxon>Corchorus</taxon>
    </lineage>
</organism>
<dbReference type="Proteomes" id="UP000188268">
    <property type="component" value="Unassembled WGS sequence"/>
</dbReference>
<evidence type="ECO:0000256" key="1">
    <source>
        <dbReference type="ARBA" id="ARBA00007535"/>
    </source>
</evidence>
<sequence>MGLFELLETGLGLQSWIRIDASGKSQLIEIDKLSLICHCGVLTCDLRILDTLLVHPPTILRREKAIIVNLEKIRCIITPDEVLLVNSLDGNVLQFVLELQKRLGADDLNPRGSFGNTFSFAPFEFKALAVAFEVVSNSLNLEASEIKAEAYPLLDELTSNASVFNLERLRGLKGKLVALTRRIHKIKDEIERIKNDDEHMEMYPEKKRREALDHDPSPNLMQKLDEEPFEASDPIVISGVSSPSESKRLTKKLSDVSLHKSTIMMSSEWELLLEACFLVIDSILTKLITLKEYICDTENLINTHLKSKCKAGKKEEKGKRGRASEKRTSGHKIPGGTKNDGDNGDASHNVLLISAVYVMLHSRPESSSSNVAAAAAGGGGWEPALIQQLKQVAHFSSEAEALASLDESGIKATQDLVYSVIWTLREEWRLAVLAFKWGEKKGNIGENTYELLVWVLGTHRKFNMAWCLIRDLYHSSMDTRRAMFIMIDRYAAASDPCKAIQTFHTMDKFRMTPDEEAFRTLLKALCRYGNIEEAEEIMLVNKKLFPLETDGFNIILNGWCNILVDVSEAKRVWREMSNYCITPNGTSYTHMISCFSKVGNLFDSLRLYDEMKKRGWDPGIEVYNSLVYVLTRENCLNEARNILKKIKDSGLEPDSDTYNSIIRPLCEAEKLEEARNILLTMKEENISPTIETYHALLYGTGFEETLGVLNSMKVSSLCPTGDTFLLVLGRFFKMNQPEHALKIWAEMKHFEVVPDSSHYITLVKGLVASGWLVKAREYYDEMRSCGFLDDPKLKKLLEEPKQGSGSQRQGDPREIHKRSKQANLQRGNKHVGFRDGELKLVRCGVPSSMRISSMNEIRSSIHLVEAYWKEFEMLIERYKLHH</sequence>
<comment type="similarity">
    <text evidence="1">Belongs to the CorA metal ion transporter (MIT) (TC 1.A.35.5) family.</text>
</comment>
<keyword evidence="3" id="KW-0677">Repeat</keyword>
<dbReference type="InterPro" id="IPR011990">
    <property type="entry name" value="TPR-like_helical_dom_sf"/>
</dbReference>
<dbReference type="Gene3D" id="2.40.128.330">
    <property type="match status" value="1"/>
</dbReference>
<dbReference type="Pfam" id="PF22099">
    <property type="entry name" value="MRS2-like"/>
    <property type="match status" value="1"/>
</dbReference>
<feature type="coiled-coil region" evidence="5">
    <location>
        <begin position="169"/>
        <end position="196"/>
    </location>
</feature>
<keyword evidence="8" id="KW-1185">Reference proteome</keyword>
<dbReference type="Gene3D" id="1.20.58.340">
    <property type="entry name" value="Magnesium transport protein CorA, transmembrane region"/>
    <property type="match status" value="1"/>
</dbReference>
<comment type="similarity">
    <text evidence="2">Belongs to the PPR family. P subfamily.</text>
</comment>
<dbReference type="Pfam" id="PF01535">
    <property type="entry name" value="PPR"/>
    <property type="match status" value="2"/>
</dbReference>
<dbReference type="InterPro" id="IPR039204">
    <property type="entry name" value="MRS2-like"/>
</dbReference>